<dbReference type="Proteomes" id="UP000011553">
    <property type="component" value="Unassembled WGS sequence"/>
</dbReference>
<dbReference type="EMBL" id="AOLP01000005">
    <property type="protein sequence ID" value="EMA07155.1"/>
    <property type="molecule type" value="Genomic_DNA"/>
</dbReference>
<name>M0JHK0_9EURY</name>
<gene>
    <name evidence="1" type="ORF">C438_04432</name>
</gene>
<dbReference type="AlphaFoldDB" id="M0JHK0"/>
<protein>
    <submittedName>
        <fullName evidence="1">Uncharacterized protein</fullName>
    </submittedName>
</protein>
<reference evidence="1 2" key="1">
    <citation type="journal article" date="2014" name="PLoS Genet.">
        <title>Phylogenetically driven sequencing of extremely halophilic archaea reveals strategies for static and dynamic osmo-response.</title>
        <authorList>
            <person name="Becker E.A."/>
            <person name="Seitzer P.M."/>
            <person name="Tritt A."/>
            <person name="Larsen D."/>
            <person name="Krusor M."/>
            <person name="Yao A.I."/>
            <person name="Wu D."/>
            <person name="Madern D."/>
            <person name="Eisen J.A."/>
            <person name="Darling A.E."/>
            <person name="Facciotti M.T."/>
        </authorList>
    </citation>
    <scope>NUCLEOTIDE SEQUENCE [LARGE SCALE GENOMIC DNA]</scope>
    <source>
        <strain evidence="1 2">ATCC 35960</strain>
    </source>
</reference>
<evidence type="ECO:0000313" key="1">
    <source>
        <dbReference type="EMBL" id="EMA07155.1"/>
    </source>
</evidence>
<keyword evidence="2" id="KW-1185">Reference proteome</keyword>
<organism evidence="1 2">
    <name type="scientific">Haloferax denitrificans ATCC 35960</name>
    <dbReference type="NCBI Taxonomy" id="662478"/>
    <lineage>
        <taxon>Archaea</taxon>
        <taxon>Methanobacteriati</taxon>
        <taxon>Methanobacteriota</taxon>
        <taxon>Stenosarchaea group</taxon>
        <taxon>Halobacteria</taxon>
        <taxon>Halobacteriales</taxon>
        <taxon>Haloferacaceae</taxon>
        <taxon>Haloferax</taxon>
    </lineage>
</organism>
<accession>M0JHK0</accession>
<proteinExistence type="predicted"/>
<sequence length="169" mass="19784">MSFKAQSTDAYDRHQIDETTFVERYPKIETDYLDPQLAAVISEEVDVNAGDVFMYYHKVDEYCDVYDQAVNDLSHLLLKQDDLGIVSNKVHEYAKSAFALEPTGDMPQHEWRDCKDEVIQLRLELDDEYIEQLSKLKNEIKERGHEIQQELGRAKADLRQEYHISRADL</sequence>
<evidence type="ECO:0000313" key="2">
    <source>
        <dbReference type="Proteomes" id="UP000011553"/>
    </source>
</evidence>
<comment type="caution">
    <text evidence="1">The sequence shown here is derived from an EMBL/GenBank/DDBJ whole genome shotgun (WGS) entry which is preliminary data.</text>
</comment>